<feature type="region of interest" description="Disordered" evidence="2">
    <location>
        <begin position="79"/>
        <end position="103"/>
    </location>
</feature>
<dbReference type="PROSITE" id="PS51782">
    <property type="entry name" value="LYSM"/>
    <property type="match status" value="1"/>
</dbReference>
<reference evidence="5 6" key="1">
    <citation type="journal article" date="2015" name="Sci. Rep.">
        <title>Genome of the facultative scuticociliatosis pathogen Pseudocohnilembus persalinus provides insight into its virulence through horizontal gene transfer.</title>
        <authorList>
            <person name="Xiong J."/>
            <person name="Wang G."/>
            <person name="Cheng J."/>
            <person name="Tian M."/>
            <person name="Pan X."/>
            <person name="Warren A."/>
            <person name="Jiang C."/>
            <person name="Yuan D."/>
            <person name="Miao W."/>
        </authorList>
    </citation>
    <scope>NUCLEOTIDE SEQUENCE [LARGE SCALE GENOMIC DNA]</scope>
    <source>
        <strain evidence="5">36N120E</strain>
    </source>
</reference>
<proteinExistence type="inferred from homology"/>
<dbReference type="InterPro" id="IPR018392">
    <property type="entry name" value="LysM"/>
</dbReference>
<evidence type="ECO:0000313" key="5">
    <source>
        <dbReference type="EMBL" id="KRW98538.1"/>
    </source>
</evidence>
<feature type="compositionally biased region" description="Basic and acidic residues" evidence="2">
    <location>
        <begin position="145"/>
        <end position="154"/>
    </location>
</feature>
<dbReference type="Pfam" id="PF01476">
    <property type="entry name" value="LysM"/>
    <property type="match status" value="1"/>
</dbReference>
<dbReference type="OrthoDB" id="26679at2759"/>
<feature type="region of interest" description="Disordered" evidence="2">
    <location>
        <begin position="658"/>
        <end position="736"/>
    </location>
</feature>
<dbReference type="SMART" id="SM00584">
    <property type="entry name" value="TLDc"/>
    <property type="match status" value="1"/>
</dbReference>
<dbReference type="Proteomes" id="UP000054937">
    <property type="component" value="Unassembled WGS sequence"/>
</dbReference>
<organism evidence="5 6">
    <name type="scientific">Pseudocohnilembus persalinus</name>
    <name type="common">Ciliate</name>
    <dbReference type="NCBI Taxonomy" id="266149"/>
    <lineage>
        <taxon>Eukaryota</taxon>
        <taxon>Sar</taxon>
        <taxon>Alveolata</taxon>
        <taxon>Ciliophora</taxon>
        <taxon>Intramacronucleata</taxon>
        <taxon>Oligohymenophorea</taxon>
        <taxon>Scuticociliatia</taxon>
        <taxon>Philasterida</taxon>
        <taxon>Pseudocohnilembidae</taxon>
        <taxon>Pseudocohnilembus</taxon>
    </lineage>
</organism>
<feature type="domain" description="TLDc" evidence="4">
    <location>
        <begin position="494"/>
        <end position="808"/>
    </location>
</feature>
<dbReference type="PANTHER" id="PTHR23354">
    <property type="entry name" value="NUCLEOLAR PROTEIN 7/ESTROGEN RECEPTOR COACTIVATOR-RELATED"/>
    <property type="match status" value="1"/>
</dbReference>
<dbReference type="EMBL" id="LDAU01000241">
    <property type="protein sequence ID" value="KRW98538.1"/>
    <property type="molecule type" value="Genomic_DNA"/>
</dbReference>
<feature type="region of interest" description="Disordered" evidence="2">
    <location>
        <begin position="125"/>
        <end position="177"/>
    </location>
</feature>
<evidence type="ECO:0000256" key="1">
    <source>
        <dbReference type="ARBA" id="ARBA00009540"/>
    </source>
</evidence>
<gene>
    <name evidence="5" type="ORF">PPERSA_07352</name>
</gene>
<feature type="compositionally biased region" description="Basic residues" evidence="2">
    <location>
        <begin position="155"/>
        <end position="171"/>
    </location>
</feature>
<feature type="domain" description="LysM" evidence="3">
    <location>
        <begin position="194"/>
        <end position="237"/>
    </location>
</feature>
<dbReference type="InterPro" id="IPR006571">
    <property type="entry name" value="TLDc_dom"/>
</dbReference>
<feature type="region of interest" description="Disordered" evidence="2">
    <location>
        <begin position="1"/>
        <end position="22"/>
    </location>
</feature>
<evidence type="ECO:0000259" key="4">
    <source>
        <dbReference type="PROSITE" id="PS51886"/>
    </source>
</evidence>
<comment type="caution">
    <text evidence="5">The sequence shown here is derived from an EMBL/GenBank/DDBJ whole genome shotgun (WGS) entry which is preliminary data.</text>
</comment>
<evidence type="ECO:0000259" key="3">
    <source>
        <dbReference type="PROSITE" id="PS51782"/>
    </source>
</evidence>
<feature type="compositionally biased region" description="Acidic residues" evidence="2">
    <location>
        <begin position="712"/>
        <end position="726"/>
    </location>
</feature>
<dbReference type="PROSITE" id="PS51886">
    <property type="entry name" value="TLDC"/>
    <property type="match status" value="1"/>
</dbReference>
<feature type="compositionally biased region" description="Basic and acidic residues" evidence="2">
    <location>
        <begin position="658"/>
        <end position="682"/>
    </location>
</feature>
<dbReference type="InParanoid" id="A0A0V0Q8Q5"/>
<feature type="region of interest" description="Disordered" evidence="2">
    <location>
        <begin position="603"/>
        <end position="628"/>
    </location>
</feature>
<protein>
    <recommendedName>
        <fullName evidence="7">TLDc domain-containing protein</fullName>
    </recommendedName>
</protein>
<sequence>MLINVKSTAYQRSDEDDKQNEDLNNQVLQFEVDPMENLPSVQVYNPNNKPEEEITEYILPKQNEKVNQKLQRQISKEIEKDMVQNKDDLQENEDFVGSSGSDYEYVEVTDSDQDESVSQKIKNYETQATEESKRSIDDLQQEQDVESKNDEQGTKKKMKIVKRKKDPKKKQKEGIQRDQEGNVIFEEKQGKKYMKYKVKKEDTLYNICDFFNINVGMVMKINDMVEEHIFPGKLLDILVTEDNEYMLKQQQSQIKNPKRAGNHTQRQQQIILEEMKKQKERKQYTVLYCTQIGNILGELKIEDKVITFTPDPKDQDNQQNMKKRPGIKFNVIIDLKDINEAFNIVLPPQTSNDEEIQEGEHDYTVQVCLSTINKEISVKYKEKLEKLKRMKKSISFVDFKIYEYNIHGHYLNSDMKKNIADFIVDDINSALPEDFEVIDIPGSQTVVPFYDILYENLIEEIEGKQDDNEKKDQKRITIWDTLGVTPNFDGESRAVNNEQMLEIIEFCVPNHFRLSNWALIYSNWKHGTSINTCFRNCEYIEPCILIIEEFNGNVFGAYLSEYIKTGFKFYGTAECCVFRIVKEKVKGKIEAIKRRKAKEQMKRLKQSKSLENIEGMQSEGGQVGDKKKYQQNRQSECIIGQRDEFLLDDSILNENDNLKEESKQQDEKGEKNNKVLENEKKSSNGSLGKVQGSEQFNGKEIDSQEKLNKDQEQEEENSESDQEEDQNQQNLENSDKFELEYYTYTGKNENYMFADHEGIGIGGGDKYSIFINSNFTEGLSNYSDTFDNPRLSVFESYNIKNIEVWGVVYNW</sequence>
<keyword evidence="6" id="KW-1185">Reference proteome</keyword>
<feature type="compositionally biased region" description="Basic and acidic residues" evidence="2">
    <location>
        <begin position="79"/>
        <end position="89"/>
    </location>
</feature>
<evidence type="ECO:0000256" key="2">
    <source>
        <dbReference type="SAM" id="MobiDB-lite"/>
    </source>
</evidence>
<dbReference type="Gene3D" id="3.10.350.10">
    <property type="entry name" value="LysM domain"/>
    <property type="match status" value="1"/>
</dbReference>
<comment type="similarity">
    <text evidence="1">Belongs to the OXR1 family.</text>
</comment>
<accession>A0A0V0Q8Q5</accession>
<feature type="compositionally biased region" description="Basic and acidic residues" evidence="2">
    <location>
        <begin position="697"/>
        <end position="711"/>
    </location>
</feature>
<dbReference type="AlphaFoldDB" id="A0A0V0Q8Q5"/>
<name>A0A0V0Q8Q5_PSEPJ</name>
<dbReference type="InterPro" id="IPR036779">
    <property type="entry name" value="LysM_dom_sf"/>
</dbReference>
<dbReference type="Pfam" id="PF07534">
    <property type="entry name" value="TLD"/>
    <property type="match status" value="2"/>
</dbReference>
<feature type="compositionally biased region" description="Polar residues" evidence="2">
    <location>
        <begin position="1"/>
        <end position="11"/>
    </location>
</feature>
<evidence type="ECO:0008006" key="7">
    <source>
        <dbReference type="Google" id="ProtNLM"/>
    </source>
</evidence>
<dbReference type="SUPFAM" id="SSF54106">
    <property type="entry name" value="LysM domain"/>
    <property type="match status" value="1"/>
</dbReference>
<evidence type="ECO:0000313" key="6">
    <source>
        <dbReference type="Proteomes" id="UP000054937"/>
    </source>
</evidence>